<name>A0A838Y3R9_9NEIS</name>
<dbReference type="RefSeq" id="WP_181836382.1">
    <property type="nucleotide sequence ID" value="NZ_JACERN010000033.1"/>
</dbReference>
<evidence type="ECO:0000313" key="1">
    <source>
        <dbReference type="EMBL" id="MBA4709326.1"/>
    </source>
</evidence>
<reference evidence="1 2" key="1">
    <citation type="submission" date="2020-07" db="EMBL/GenBank/DDBJ databases">
        <title>Draft genome sequence of violacein-producing bacteria and related species.</title>
        <authorList>
            <person name="Wilson H.S."/>
            <person name="De Leon M.E."/>
        </authorList>
    </citation>
    <scope>NUCLEOTIDE SEQUENCE [LARGE SCALE GENOMIC DNA]</scope>
    <source>
        <strain evidence="1 2">HSC-21Su07</strain>
    </source>
</reference>
<dbReference type="EMBL" id="JACERN010000033">
    <property type="protein sequence ID" value="MBA4709326.1"/>
    <property type="molecule type" value="Genomic_DNA"/>
</dbReference>
<evidence type="ECO:0000313" key="2">
    <source>
        <dbReference type="Proteomes" id="UP000545606"/>
    </source>
</evidence>
<dbReference type="Proteomes" id="UP000545606">
    <property type="component" value="Unassembled WGS sequence"/>
</dbReference>
<accession>A0A838Y3R9</accession>
<proteinExistence type="predicted"/>
<dbReference type="AlphaFoldDB" id="A0A838Y3R9"/>
<gene>
    <name evidence="1" type="ORF">H2Z84_13170</name>
</gene>
<keyword evidence="2" id="KW-1185">Reference proteome</keyword>
<organism evidence="1 2">
    <name type="scientific">Aquitalea aquatica</name>
    <dbReference type="NCBI Taxonomy" id="3044273"/>
    <lineage>
        <taxon>Bacteria</taxon>
        <taxon>Pseudomonadati</taxon>
        <taxon>Pseudomonadota</taxon>
        <taxon>Betaproteobacteria</taxon>
        <taxon>Neisseriales</taxon>
        <taxon>Chromobacteriaceae</taxon>
        <taxon>Aquitalea</taxon>
    </lineage>
</organism>
<sequence>MAFSSLYRKGELKASQLPFLLQLACQPFRPVKNFYLIDFNDFLFPEKTMLTSGRTLPRTAGAEVRTL</sequence>
<comment type="caution">
    <text evidence="1">The sequence shown here is derived from an EMBL/GenBank/DDBJ whole genome shotgun (WGS) entry which is preliminary data.</text>
</comment>
<protein>
    <submittedName>
        <fullName evidence="1">Uncharacterized protein</fullName>
    </submittedName>
</protein>